<proteinExistence type="predicted"/>
<evidence type="ECO:0000256" key="1">
    <source>
        <dbReference type="SAM" id="MobiDB-lite"/>
    </source>
</evidence>
<accession>A0A560W8D8</accession>
<dbReference type="EMBL" id="VIUW01000004">
    <property type="protein sequence ID" value="TWD13850.1"/>
    <property type="molecule type" value="Genomic_DNA"/>
</dbReference>
<feature type="region of interest" description="Disordered" evidence="1">
    <location>
        <begin position="56"/>
        <end position="81"/>
    </location>
</feature>
<evidence type="ECO:0000313" key="4">
    <source>
        <dbReference type="Proteomes" id="UP000315628"/>
    </source>
</evidence>
<protein>
    <submittedName>
        <fullName evidence="3">Putative pyrroloquinoline-quinone binding quinoprotein</fullName>
    </submittedName>
</protein>
<comment type="caution">
    <text evidence="3">The sequence shown here is derived from an EMBL/GenBank/DDBJ whole genome shotgun (WGS) entry which is preliminary data.</text>
</comment>
<dbReference type="Gene3D" id="2.130.10.10">
    <property type="entry name" value="YVTN repeat-like/Quinoprotein amine dehydrogenase"/>
    <property type="match status" value="2"/>
</dbReference>
<reference evidence="3 4" key="1">
    <citation type="submission" date="2019-06" db="EMBL/GenBank/DDBJ databases">
        <title>Sequencing the genomes of 1000 actinobacteria strains.</title>
        <authorList>
            <person name="Klenk H.-P."/>
        </authorList>
    </citation>
    <scope>NUCLEOTIDE SEQUENCE [LARGE SCALE GENOMIC DNA]</scope>
    <source>
        <strain evidence="3 4">DSM 18935</strain>
    </source>
</reference>
<dbReference type="InterPro" id="IPR002372">
    <property type="entry name" value="PQQ_rpt_dom"/>
</dbReference>
<sequence>MPTSRRTYWRRRLVVLVVIGLLVVAVARVAKVFLGDGEPRVPHVGSGEVIEPEELREAVSTEKSEDLPRASETSPGSWSMPMLDGAGEITWRVVGPDGQPLSADDAKATVSFPDQEQYTELDGVVAWRGGPWRTGGTFGERSLTERTMEVAWQAPLGELSALGGTWDGAGWTGQPIIVRWPDDTAREMGIEPGTVEVLQPAFDGVVHRVDLATGQPTKDGIATGQGFKGTGSLDPRGYPLLYAGQGLPSALDPEKYDMRFAVLDLIEGDVEASITKDPLSQRRWQAFDSSSLVDAEHDILVAAGENGIIYRVELNSTYDGGTVTVEPQITRLTFETPATDKVGIESSPVAYRNLVWFSDNDGNLLCVDVATMQVVWARDVGDDSDATMPLEVTDQGLYLYHGNEIDHRGAAGGSQHPAQLRKIDALTGEVLWEHEVPTEYNAGSNGGVLASPMLGRDDLAGLVLFNVSRAPDGETGRLVALDTATGEQRWVKDLEHLSWSTPTQVTGSDGASVVVLADAAGTLRMIDPATGEDLSSIELGGTVEATPAVYDDMLVVATRNRALFGIRLQ</sequence>
<dbReference type="PANTHER" id="PTHR34512:SF30">
    <property type="entry name" value="OUTER MEMBRANE PROTEIN ASSEMBLY FACTOR BAMB"/>
    <property type="match status" value="1"/>
</dbReference>
<evidence type="ECO:0000259" key="2">
    <source>
        <dbReference type="Pfam" id="PF13360"/>
    </source>
</evidence>
<feature type="domain" description="Pyrrolo-quinoline quinone repeat" evidence="2">
    <location>
        <begin position="302"/>
        <end position="439"/>
    </location>
</feature>
<dbReference type="Pfam" id="PF13360">
    <property type="entry name" value="PQQ_2"/>
    <property type="match status" value="2"/>
</dbReference>
<organism evidence="3 4">
    <name type="scientific">Marihabitans asiaticum</name>
    <dbReference type="NCBI Taxonomy" id="415218"/>
    <lineage>
        <taxon>Bacteria</taxon>
        <taxon>Bacillati</taxon>
        <taxon>Actinomycetota</taxon>
        <taxon>Actinomycetes</taxon>
        <taxon>Micrococcales</taxon>
        <taxon>Intrasporangiaceae</taxon>
        <taxon>Marihabitans</taxon>
    </lineage>
</organism>
<dbReference type="OrthoDB" id="9780884at2"/>
<dbReference type="SUPFAM" id="SSF50998">
    <property type="entry name" value="Quinoprotein alcohol dehydrogenase-like"/>
    <property type="match status" value="1"/>
</dbReference>
<dbReference type="InterPro" id="IPR018391">
    <property type="entry name" value="PQQ_b-propeller_rpt"/>
</dbReference>
<dbReference type="PANTHER" id="PTHR34512">
    <property type="entry name" value="CELL SURFACE PROTEIN"/>
    <property type="match status" value="1"/>
</dbReference>
<dbReference type="RefSeq" id="WP_144857907.1">
    <property type="nucleotide sequence ID" value="NZ_BAAAYT010000002.1"/>
</dbReference>
<gene>
    <name evidence="3" type="ORF">FB557_2491</name>
</gene>
<keyword evidence="4" id="KW-1185">Reference proteome</keyword>
<dbReference type="InterPro" id="IPR011047">
    <property type="entry name" value="Quinoprotein_ADH-like_sf"/>
</dbReference>
<feature type="domain" description="Pyrrolo-quinoline quinone repeat" evidence="2">
    <location>
        <begin position="475"/>
        <end position="564"/>
    </location>
</feature>
<evidence type="ECO:0000313" key="3">
    <source>
        <dbReference type="EMBL" id="TWD13850.1"/>
    </source>
</evidence>
<dbReference type="AlphaFoldDB" id="A0A560W8D8"/>
<dbReference type="SMART" id="SM00564">
    <property type="entry name" value="PQQ"/>
    <property type="match status" value="4"/>
</dbReference>
<dbReference type="Proteomes" id="UP000315628">
    <property type="component" value="Unassembled WGS sequence"/>
</dbReference>
<feature type="compositionally biased region" description="Basic and acidic residues" evidence="1">
    <location>
        <begin position="56"/>
        <end position="69"/>
    </location>
</feature>
<name>A0A560W8D8_9MICO</name>
<dbReference type="InterPro" id="IPR015943">
    <property type="entry name" value="WD40/YVTN_repeat-like_dom_sf"/>
</dbReference>